<proteinExistence type="predicted"/>
<gene>
    <name evidence="1" type="ORF">DM860_015302</name>
</gene>
<reference evidence="1 2" key="1">
    <citation type="submission" date="2018-06" db="EMBL/GenBank/DDBJ databases">
        <title>The Genome of Cuscuta australis (Dodder) Provides Insight into the Evolution of Plant Parasitism.</title>
        <authorList>
            <person name="Liu H."/>
        </authorList>
    </citation>
    <scope>NUCLEOTIDE SEQUENCE [LARGE SCALE GENOMIC DNA]</scope>
    <source>
        <strain evidence="2">cv. Yunnan</strain>
        <tissue evidence="1">Vines</tissue>
    </source>
</reference>
<accession>A0A328DPN9</accession>
<comment type="caution">
    <text evidence="1">The sequence shown here is derived from an EMBL/GenBank/DDBJ whole genome shotgun (WGS) entry which is preliminary data.</text>
</comment>
<sequence>MATPPKRMVLEVTLKFNKFVFVVQKDHAICSSVREYVGIVPGVSRAMGAQKSKFSSLLDDELRNGRMQKDD</sequence>
<keyword evidence="2" id="KW-1185">Reference proteome</keyword>
<evidence type="ECO:0000313" key="1">
    <source>
        <dbReference type="EMBL" id="RAL46309.1"/>
    </source>
</evidence>
<protein>
    <submittedName>
        <fullName evidence="1">Uncharacterized protein</fullName>
    </submittedName>
</protein>
<evidence type="ECO:0000313" key="2">
    <source>
        <dbReference type="Proteomes" id="UP000249390"/>
    </source>
</evidence>
<organism evidence="1 2">
    <name type="scientific">Cuscuta australis</name>
    <dbReference type="NCBI Taxonomy" id="267555"/>
    <lineage>
        <taxon>Eukaryota</taxon>
        <taxon>Viridiplantae</taxon>
        <taxon>Streptophyta</taxon>
        <taxon>Embryophyta</taxon>
        <taxon>Tracheophyta</taxon>
        <taxon>Spermatophyta</taxon>
        <taxon>Magnoliopsida</taxon>
        <taxon>eudicotyledons</taxon>
        <taxon>Gunneridae</taxon>
        <taxon>Pentapetalae</taxon>
        <taxon>asterids</taxon>
        <taxon>lamiids</taxon>
        <taxon>Solanales</taxon>
        <taxon>Convolvulaceae</taxon>
        <taxon>Cuscuteae</taxon>
        <taxon>Cuscuta</taxon>
        <taxon>Cuscuta subgen. Grammica</taxon>
        <taxon>Cuscuta sect. Cleistogrammica</taxon>
    </lineage>
</organism>
<dbReference type="AlphaFoldDB" id="A0A328DPN9"/>
<name>A0A328DPN9_9ASTE</name>
<dbReference type="Proteomes" id="UP000249390">
    <property type="component" value="Unassembled WGS sequence"/>
</dbReference>
<dbReference type="EMBL" id="NQVE01000123">
    <property type="protein sequence ID" value="RAL46309.1"/>
    <property type="molecule type" value="Genomic_DNA"/>
</dbReference>